<dbReference type="InterPro" id="IPR050122">
    <property type="entry name" value="RTK"/>
</dbReference>
<dbReference type="GO" id="GO:0043235">
    <property type="term" value="C:receptor complex"/>
    <property type="evidence" value="ECO:0007669"/>
    <property type="project" value="TreeGrafter"/>
</dbReference>
<dbReference type="Proteomes" id="UP000663866">
    <property type="component" value="Unassembled WGS sequence"/>
</dbReference>
<protein>
    <recommendedName>
        <fullName evidence="2">Serine-threonine/tyrosine-protein kinase catalytic domain-containing protein</fullName>
    </recommendedName>
</protein>
<evidence type="ECO:0000256" key="1">
    <source>
        <dbReference type="SAM" id="MobiDB-lite"/>
    </source>
</evidence>
<dbReference type="PANTHER" id="PTHR24416:SF611">
    <property type="entry name" value="TYROSINE-PROTEIN KINASE TRANSMEMBRANE RECEPTOR ROR"/>
    <property type="match status" value="1"/>
</dbReference>
<keyword evidence="4" id="KW-1185">Reference proteome</keyword>
<comment type="caution">
    <text evidence="3">The sequence shown here is derived from an EMBL/GenBank/DDBJ whole genome shotgun (WGS) entry which is preliminary data.</text>
</comment>
<reference evidence="3" key="1">
    <citation type="submission" date="2021-02" db="EMBL/GenBank/DDBJ databases">
        <authorList>
            <person name="Nowell W R."/>
        </authorList>
    </citation>
    <scope>NUCLEOTIDE SEQUENCE</scope>
</reference>
<accession>A0A819HAE4</accession>
<dbReference type="InterPro" id="IPR011009">
    <property type="entry name" value="Kinase-like_dom_sf"/>
</dbReference>
<feature type="region of interest" description="Disordered" evidence="1">
    <location>
        <begin position="266"/>
        <end position="289"/>
    </location>
</feature>
<dbReference type="SUPFAM" id="SSF56112">
    <property type="entry name" value="Protein kinase-like (PK-like)"/>
    <property type="match status" value="1"/>
</dbReference>
<feature type="domain" description="Serine-threonine/tyrosine-protein kinase catalytic" evidence="2">
    <location>
        <begin position="1"/>
        <end position="66"/>
    </location>
</feature>
<dbReference type="GO" id="GO:0005886">
    <property type="term" value="C:plasma membrane"/>
    <property type="evidence" value="ECO:0007669"/>
    <property type="project" value="TreeGrafter"/>
</dbReference>
<feature type="compositionally biased region" description="Basic and acidic residues" evidence="1">
    <location>
        <begin position="270"/>
        <end position="289"/>
    </location>
</feature>
<organism evidence="3 4">
    <name type="scientific">Rotaria magnacalcarata</name>
    <dbReference type="NCBI Taxonomy" id="392030"/>
    <lineage>
        <taxon>Eukaryota</taxon>
        <taxon>Metazoa</taxon>
        <taxon>Spiralia</taxon>
        <taxon>Gnathifera</taxon>
        <taxon>Rotifera</taxon>
        <taxon>Eurotatoria</taxon>
        <taxon>Bdelloidea</taxon>
        <taxon>Philodinida</taxon>
        <taxon>Philodinidae</taxon>
        <taxon>Rotaria</taxon>
    </lineage>
</organism>
<dbReference type="PANTHER" id="PTHR24416">
    <property type="entry name" value="TYROSINE-PROTEIN KINASE RECEPTOR"/>
    <property type="match status" value="1"/>
</dbReference>
<dbReference type="EMBL" id="CAJOBG010001105">
    <property type="protein sequence ID" value="CAF3894981.1"/>
    <property type="molecule type" value="Genomic_DNA"/>
</dbReference>
<dbReference type="GO" id="GO:0007169">
    <property type="term" value="P:cell surface receptor protein tyrosine kinase signaling pathway"/>
    <property type="evidence" value="ECO:0007669"/>
    <property type="project" value="TreeGrafter"/>
</dbReference>
<dbReference type="GO" id="GO:0004714">
    <property type="term" value="F:transmembrane receptor protein tyrosine kinase activity"/>
    <property type="evidence" value="ECO:0007669"/>
    <property type="project" value="TreeGrafter"/>
</dbReference>
<proteinExistence type="predicted"/>
<name>A0A819HAE4_9BILA</name>
<evidence type="ECO:0000259" key="2">
    <source>
        <dbReference type="Pfam" id="PF07714"/>
    </source>
</evidence>
<gene>
    <name evidence="3" type="ORF">OVN521_LOCUS9191</name>
</gene>
<evidence type="ECO:0000313" key="4">
    <source>
        <dbReference type="Proteomes" id="UP000663866"/>
    </source>
</evidence>
<sequence>MWEACSFGKMPYGEIYDEEEVFKQKLHGKILTRPDKCDPNLWKLMIVCWNDRFHDRLTFNMIHKQLKSIQNVQPSSSSLLANSMLLSLSSSVVEEHPCLFAIIYEHCHDCHLRYTDYDSHLDSCPEKILVCFKCGKQYRRTIYDNHINTCVDKFKLINTSQPMSSSNSFEASVTSFHIKILCECNEVFLNVEQIELSKITVKVECLFCRQRCSLNESENHQNKYSFNPKNIPDVSDIQSTWRRNSIPNDISSTPSFLLDTRKCLQSSTKKPSENYRHTKYENVDDNKDE</sequence>
<dbReference type="Gene3D" id="1.10.510.10">
    <property type="entry name" value="Transferase(Phosphotransferase) domain 1"/>
    <property type="match status" value="1"/>
</dbReference>
<dbReference type="Pfam" id="PF07714">
    <property type="entry name" value="PK_Tyr_Ser-Thr"/>
    <property type="match status" value="1"/>
</dbReference>
<dbReference type="AlphaFoldDB" id="A0A819HAE4"/>
<dbReference type="InterPro" id="IPR001245">
    <property type="entry name" value="Ser-Thr/Tyr_kinase_cat_dom"/>
</dbReference>
<evidence type="ECO:0000313" key="3">
    <source>
        <dbReference type="EMBL" id="CAF3894981.1"/>
    </source>
</evidence>